<name>A0A3Q1GLC1_9TELE</name>
<dbReference type="SMART" id="SM00631">
    <property type="entry name" value="Zn_pept"/>
    <property type="match status" value="1"/>
</dbReference>
<keyword evidence="3" id="KW-0121">Carboxypeptidase</keyword>
<dbReference type="PROSITE" id="PS00132">
    <property type="entry name" value="CARBOXYPEPT_ZN_1"/>
    <property type="match status" value="1"/>
</dbReference>
<dbReference type="GO" id="GO:0008270">
    <property type="term" value="F:zinc ion binding"/>
    <property type="evidence" value="ECO:0007669"/>
    <property type="project" value="InterPro"/>
</dbReference>
<dbReference type="InParanoid" id="A0A3Q1GLC1"/>
<feature type="transmembrane region" description="Helical" evidence="11">
    <location>
        <begin position="304"/>
        <end position="327"/>
    </location>
</feature>
<evidence type="ECO:0000256" key="7">
    <source>
        <dbReference type="ARBA" id="ARBA00022801"/>
    </source>
</evidence>
<dbReference type="Ensembl" id="ENSAPOT00000024517.1">
    <property type="protein sequence ID" value="ENSAPOP00000031501.1"/>
    <property type="gene ID" value="ENSAPOG00000018809.1"/>
</dbReference>
<evidence type="ECO:0000313" key="13">
    <source>
        <dbReference type="Ensembl" id="ENSAPOP00000031501.1"/>
    </source>
</evidence>
<dbReference type="STRING" id="80966.ENSAPOP00000031501"/>
<dbReference type="FunFam" id="3.40.630.10:FF:000084">
    <property type="entry name" value="Carboxypeptidase B2"/>
    <property type="match status" value="1"/>
</dbReference>
<evidence type="ECO:0000256" key="10">
    <source>
        <dbReference type="PROSITE-ProRule" id="PRU01379"/>
    </source>
</evidence>
<keyword evidence="9" id="KW-0482">Metalloprotease</keyword>
<dbReference type="InterPro" id="IPR057246">
    <property type="entry name" value="CARBOXYPEPT_ZN_1"/>
</dbReference>
<keyword evidence="7" id="KW-0378">Hydrolase</keyword>
<keyword evidence="11" id="KW-0472">Membrane</keyword>
<feature type="domain" description="Peptidase M14" evidence="12">
    <location>
        <begin position="8"/>
        <end position="283"/>
    </location>
</feature>
<keyword evidence="5" id="KW-0479">Metal-binding</keyword>
<keyword evidence="11" id="KW-0812">Transmembrane</keyword>
<dbReference type="Gene3D" id="3.40.630.10">
    <property type="entry name" value="Zn peptidases"/>
    <property type="match status" value="1"/>
</dbReference>
<dbReference type="GO" id="GO:0005615">
    <property type="term" value="C:extracellular space"/>
    <property type="evidence" value="ECO:0007669"/>
    <property type="project" value="TreeGrafter"/>
</dbReference>
<dbReference type="PROSITE" id="PS52035">
    <property type="entry name" value="PEPTIDASE_M14"/>
    <property type="match status" value="1"/>
</dbReference>
<dbReference type="Proteomes" id="UP000257200">
    <property type="component" value="Unplaced"/>
</dbReference>
<sequence>MENYNYTKYHPMDEIYRWMEDVERANPELVSSTIYGYTYERRNITLLKLGQNNTAGREKKVIWMDCGIHAREWIAPAFCQWFVKEIVNSYKTNEKLEQMLQNLDIYVTPVINVDGYIFTWTNNSNRLWRKSRSQSLPNSTCYGVDLNRNFKANWGTIGVSFDSCENTYCGESAGSEPEAQAVMDFVGAMVNQTLCFLTIHSAGQLILLPYGHPEISAPNYNELVSVDPNSGSSRDWARLIGIPFSYTFELRDKGKFGHLLPENQIQLACEEAYVGALSIITYVHEKAFNNSIVSNSAATTVKHFTLASGIAMMIWSTIMAVFVATGFI</sequence>
<evidence type="ECO:0000256" key="9">
    <source>
        <dbReference type="ARBA" id="ARBA00023049"/>
    </source>
</evidence>
<organism evidence="13 14">
    <name type="scientific">Acanthochromis polyacanthus</name>
    <name type="common">spiny chromis</name>
    <dbReference type="NCBI Taxonomy" id="80966"/>
    <lineage>
        <taxon>Eukaryota</taxon>
        <taxon>Metazoa</taxon>
        <taxon>Chordata</taxon>
        <taxon>Craniata</taxon>
        <taxon>Vertebrata</taxon>
        <taxon>Euteleostomi</taxon>
        <taxon>Actinopterygii</taxon>
        <taxon>Neopterygii</taxon>
        <taxon>Teleostei</taxon>
        <taxon>Neoteleostei</taxon>
        <taxon>Acanthomorphata</taxon>
        <taxon>Ovalentaria</taxon>
        <taxon>Pomacentridae</taxon>
        <taxon>Acanthochromis</taxon>
    </lineage>
</organism>
<evidence type="ECO:0000256" key="11">
    <source>
        <dbReference type="SAM" id="Phobius"/>
    </source>
</evidence>
<dbReference type="GeneTree" id="ENSGT00940000161508"/>
<feature type="active site" description="Proton donor/acceptor" evidence="10">
    <location>
        <position position="249"/>
    </location>
</feature>
<keyword evidence="8" id="KW-0862">Zinc</keyword>
<evidence type="ECO:0000256" key="3">
    <source>
        <dbReference type="ARBA" id="ARBA00022645"/>
    </source>
</evidence>
<evidence type="ECO:0000256" key="8">
    <source>
        <dbReference type="ARBA" id="ARBA00022833"/>
    </source>
</evidence>
<reference evidence="13" key="1">
    <citation type="submission" date="2025-08" db="UniProtKB">
        <authorList>
            <consortium name="Ensembl"/>
        </authorList>
    </citation>
    <scope>IDENTIFICATION</scope>
</reference>
<keyword evidence="14" id="KW-1185">Reference proteome</keyword>
<keyword evidence="11" id="KW-1133">Transmembrane helix</keyword>
<dbReference type="GO" id="GO:0004181">
    <property type="term" value="F:metallocarboxypeptidase activity"/>
    <property type="evidence" value="ECO:0007669"/>
    <property type="project" value="InterPro"/>
</dbReference>
<evidence type="ECO:0000256" key="4">
    <source>
        <dbReference type="ARBA" id="ARBA00022670"/>
    </source>
</evidence>
<dbReference type="PANTHER" id="PTHR11705:SF19">
    <property type="entry name" value="CARBOXYPEPTIDASE O"/>
    <property type="match status" value="1"/>
</dbReference>
<comment type="cofactor">
    <cofactor evidence="1">
        <name>Zn(2+)</name>
        <dbReference type="ChEBI" id="CHEBI:29105"/>
    </cofactor>
</comment>
<comment type="similarity">
    <text evidence="2 10">Belongs to the peptidase M14 family.</text>
</comment>
<dbReference type="SUPFAM" id="SSF53187">
    <property type="entry name" value="Zn-dependent exopeptidases"/>
    <property type="match status" value="1"/>
</dbReference>
<evidence type="ECO:0000313" key="14">
    <source>
        <dbReference type="Proteomes" id="UP000257200"/>
    </source>
</evidence>
<proteinExistence type="inferred from homology"/>
<dbReference type="PRINTS" id="PR00765">
    <property type="entry name" value="CRBOXYPTASEA"/>
</dbReference>
<reference evidence="13" key="2">
    <citation type="submission" date="2025-09" db="UniProtKB">
        <authorList>
            <consortium name="Ensembl"/>
        </authorList>
    </citation>
    <scope>IDENTIFICATION</scope>
</reference>
<evidence type="ECO:0000256" key="2">
    <source>
        <dbReference type="ARBA" id="ARBA00005988"/>
    </source>
</evidence>
<evidence type="ECO:0000256" key="6">
    <source>
        <dbReference type="ARBA" id="ARBA00022729"/>
    </source>
</evidence>
<keyword evidence="4" id="KW-0645">Protease</keyword>
<accession>A0A3Q1GLC1</accession>
<keyword evidence="6" id="KW-0732">Signal</keyword>
<dbReference type="InterPro" id="IPR000834">
    <property type="entry name" value="Peptidase_M14"/>
</dbReference>
<evidence type="ECO:0000256" key="5">
    <source>
        <dbReference type="ARBA" id="ARBA00022723"/>
    </source>
</evidence>
<protein>
    <submittedName>
        <fullName evidence="13">Carboxypeptidase O-like</fullName>
    </submittedName>
</protein>
<dbReference type="AlphaFoldDB" id="A0A3Q1GLC1"/>
<dbReference type="PANTHER" id="PTHR11705">
    <property type="entry name" value="PROTEASE FAMILY M14 CARBOXYPEPTIDASE A,B"/>
    <property type="match status" value="1"/>
</dbReference>
<dbReference type="GO" id="GO:0006508">
    <property type="term" value="P:proteolysis"/>
    <property type="evidence" value="ECO:0007669"/>
    <property type="project" value="UniProtKB-KW"/>
</dbReference>
<dbReference type="Pfam" id="PF00246">
    <property type="entry name" value="Peptidase_M14"/>
    <property type="match status" value="2"/>
</dbReference>
<evidence type="ECO:0000259" key="12">
    <source>
        <dbReference type="PROSITE" id="PS52035"/>
    </source>
</evidence>
<evidence type="ECO:0000256" key="1">
    <source>
        <dbReference type="ARBA" id="ARBA00001947"/>
    </source>
</evidence>